<dbReference type="RefSeq" id="WP_231950814.1">
    <property type="nucleotide sequence ID" value="NZ_JOEF01000008.1"/>
</dbReference>
<protein>
    <submittedName>
        <fullName evidence="1">CRISPR-associated protein, Cse2 family</fullName>
    </submittedName>
</protein>
<evidence type="ECO:0000313" key="1">
    <source>
        <dbReference type="EMBL" id="SDM82771.1"/>
    </source>
</evidence>
<dbReference type="Pfam" id="PF09485">
    <property type="entry name" value="CRISPR_Cse2"/>
    <property type="match status" value="1"/>
</dbReference>
<dbReference type="EMBL" id="LT629701">
    <property type="protein sequence ID" value="SDM82771.1"/>
    <property type="molecule type" value="Genomic_DNA"/>
</dbReference>
<organism evidence="1 2">
    <name type="scientific">Allokutzneria albata</name>
    <name type="common">Kibdelosporangium albatum</name>
    <dbReference type="NCBI Taxonomy" id="211114"/>
    <lineage>
        <taxon>Bacteria</taxon>
        <taxon>Bacillati</taxon>
        <taxon>Actinomycetota</taxon>
        <taxon>Actinomycetes</taxon>
        <taxon>Pseudonocardiales</taxon>
        <taxon>Pseudonocardiaceae</taxon>
        <taxon>Allokutzneria</taxon>
    </lineage>
</organism>
<gene>
    <name evidence="1" type="ORF">SAMN04489726_3558</name>
</gene>
<dbReference type="Proteomes" id="UP000183376">
    <property type="component" value="Chromosome I"/>
</dbReference>
<accession>A0A1G9WEY3</accession>
<dbReference type="eggNOG" id="ENOG5033037">
    <property type="taxonomic scope" value="Bacteria"/>
</dbReference>
<dbReference type="Gene3D" id="1.10.520.40">
    <property type="entry name" value="CRISPR-associated protein Cse2"/>
    <property type="match status" value="1"/>
</dbReference>
<sequence>MGTVVHQRLQALQEGALRNRSADVAALARLRRAVGKPVGSIGDVLQHTTHEHFAGPDAGDEATPAERAAHIAMTLYAVHQQSQNQRMHQRGWGIGRAMRALHPEEPAAPNAVLHRFQRLGTSDSLDELTHHARGVVQLLRAAQIPLDYALLTDELLTWQRPGGAARVRLRWGREFYRTTPR</sequence>
<evidence type="ECO:0000313" key="2">
    <source>
        <dbReference type="Proteomes" id="UP000183376"/>
    </source>
</evidence>
<dbReference type="InterPro" id="IPR038287">
    <property type="entry name" value="Cse2_sf"/>
</dbReference>
<dbReference type="InterPro" id="IPR013382">
    <property type="entry name" value="CRISPR-assoc_prot_Cse2"/>
</dbReference>
<dbReference type="AlphaFoldDB" id="A0A1G9WEY3"/>
<reference evidence="1 2" key="1">
    <citation type="submission" date="2016-10" db="EMBL/GenBank/DDBJ databases">
        <authorList>
            <person name="de Groot N.N."/>
        </authorList>
    </citation>
    <scope>NUCLEOTIDE SEQUENCE [LARGE SCALE GENOMIC DNA]</scope>
    <source>
        <strain evidence="1 2">DSM 44149</strain>
    </source>
</reference>
<name>A0A1G9WEY3_ALLAB</name>
<keyword evidence="2" id="KW-1185">Reference proteome</keyword>
<proteinExistence type="predicted"/>
<dbReference type="STRING" id="211114.SAMN04489726_3558"/>
<dbReference type="CDD" id="cd09731">
    <property type="entry name" value="Cse2_I-E"/>
    <property type="match status" value="1"/>
</dbReference>
<dbReference type="NCBIfam" id="TIGR02548">
    <property type="entry name" value="casB_cse2"/>
    <property type="match status" value="1"/>
</dbReference>